<evidence type="ECO:0000313" key="3">
    <source>
        <dbReference type="Proteomes" id="UP000624709"/>
    </source>
</evidence>
<keyword evidence="3" id="KW-1185">Reference proteome</keyword>
<dbReference type="Proteomes" id="UP000624709">
    <property type="component" value="Unassembled WGS sequence"/>
</dbReference>
<evidence type="ECO:0000313" key="2">
    <source>
        <dbReference type="EMBL" id="GIE70026.1"/>
    </source>
</evidence>
<keyword evidence="1" id="KW-1133">Transmembrane helix</keyword>
<gene>
    <name evidence="2" type="ORF">Apa02nite_061340</name>
</gene>
<dbReference type="RefSeq" id="WP_203828121.1">
    <property type="nucleotide sequence ID" value="NZ_BAAATY010000025.1"/>
</dbReference>
<protein>
    <submittedName>
        <fullName evidence="2">Uncharacterized protein</fullName>
    </submittedName>
</protein>
<feature type="transmembrane region" description="Helical" evidence="1">
    <location>
        <begin position="6"/>
        <end position="27"/>
    </location>
</feature>
<accession>A0ABQ4BH76</accession>
<dbReference type="EMBL" id="BOMS01000094">
    <property type="protein sequence ID" value="GIE70026.1"/>
    <property type="molecule type" value="Genomic_DNA"/>
</dbReference>
<organism evidence="2 3">
    <name type="scientific">Actinoplanes palleronii</name>
    <dbReference type="NCBI Taxonomy" id="113570"/>
    <lineage>
        <taxon>Bacteria</taxon>
        <taxon>Bacillati</taxon>
        <taxon>Actinomycetota</taxon>
        <taxon>Actinomycetes</taxon>
        <taxon>Micromonosporales</taxon>
        <taxon>Micromonosporaceae</taxon>
        <taxon>Actinoplanes</taxon>
    </lineage>
</organism>
<keyword evidence="1" id="KW-0812">Transmembrane</keyword>
<evidence type="ECO:0000256" key="1">
    <source>
        <dbReference type="SAM" id="Phobius"/>
    </source>
</evidence>
<name>A0ABQ4BH76_9ACTN</name>
<keyword evidence="1" id="KW-0472">Membrane</keyword>
<sequence length="165" mass="19030">MANWIALASSIAAAIGLLFTGYQVLLLNRQARHDRRVVLDGVAVSWRPAEAPSRREREDGKSKWVYEIVLVNPGRLPIDDVRIRWRFPCEVIRVRHDGITDSPTDTLTLLSPVIIGGGERTWRRHLLIDYAQKRQLVNIYAEVTFNDIDGHERKNRWPRAMRKPA</sequence>
<comment type="caution">
    <text evidence="2">The sequence shown here is derived from an EMBL/GenBank/DDBJ whole genome shotgun (WGS) entry which is preliminary data.</text>
</comment>
<reference evidence="2 3" key="1">
    <citation type="submission" date="2021-01" db="EMBL/GenBank/DDBJ databases">
        <title>Whole genome shotgun sequence of Actinoplanes palleronii NBRC 14916.</title>
        <authorList>
            <person name="Komaki H."/>
            <person name="Tamura T."/>
        </authorList>
    </citation>
    <scope>NUCLEOTIDE SEQUENCE [LARGE SCALE GENOMIC DNA]</scope>
    <source>
        <strain evidence="2 3">NBRC 14916</strain>
    </source>
</reference>
<proteinExistence type="predicted"/>